<evidence type="ECO:0000313" key="2">
    <source>
        <dbReference type="Proteomes" id="UP001396334"/>
    </source>
</evidence>
<name>A0ABR2U1I3_9ROSI</name>
<dbReference type="SUPFAM" id="SSF53098">
    <property type="entry name" value="Ribonuclease H-like"/>
    <property type="match status" value="1"/>
</dbReference>
<reference evidence="1 2" key="1">
    <citation type="journal article" date="2024" name="G3 (Bethesda)">
        <title>Genome assembly of Hibiscus sabdariffa L. provides insights into metabolisms of medicinal natural products.</title>
        <authorList>
            <person name="Kim T."/>
        </authorList>
    </citation>
    <scope>NUCLEOTIDE SEQUENCE [LARGE SCALE GENOMIC DNA]</scope>
    <source>
        <strain evidence="1">TK-2024</strain>
        <tissue evidence="1">Old leaves</tissue>
    </source>
</reference>
<dbReference type="EMBL" id="JBBPBN010000003">
    <property type="protein sequence ID" value="KAK9043502.1"/>
    <property type="molecule type" value="Genomic_DNA"/>
</dbReference>
<accession>A0ABR2U1I3</accession>
<sequence length="176" mass="19251">METLVVDSSIVDNLRCGVKHTIILSLKAPPVGFFKLNVDGSMLKSGLAGGIGGLLRNNEGKQLATFSELIGQSSPILAELLVLKYGLECPLSYVYLVREIVELILAKNVIMRHIQRVCNVDVVIDVLAKKGYMLLGSRFIVHTAAAFKFNVAQLLFQFYNAGLLIETRKAGTVKES</sequence>
<dbReference type="Gene3D" id="3.30.420.10">
    <property type="entry name" value="Ribonuclease H-like superfamily/Ribonuclease H"/>
    <property type="match status" value="1"/>
</dbReference>
<dbReference type="Proteomes" id="UP001396334">
    <property type="component" value="Unassembled WGS sequence"/>
</dbReference>
<keyword evidence="2" id="KW-1185">Reference proteome</keyword>
<evidence type="ECO:0008006" key="3">
    <source>
        <dbReference type="Google" id="ProtNLM"/>
    </source>
</evidence>
<dbReference type="PANTHER" id="PTHR47074">
    <property type="entry name" value="BNAC02G40300D PROTEIN"/>
    <property type="match status" value="1"/>
</dbReference>
<proteinExistence type="predicted"/>
<dbReference type="PANTHER" id="PTHR47074:SF73">
    <property type="entry name" value="OS04G0448401 PROTEIN"/>
    <property type="match status" value="1"/>
</dbReference>
<protein>
    <recommendedName>
        <fullName evidence="3">RNase H type-1 domain-containing protein</fullName>
    </recommendedName>
</protein>
<organism evidence="1 2">
    <name type="scientific">Hibiscus sabdariffa</name>
    <name type="common">roselle</name>
    <dbReference type="NCBI Taxonomy" id="183260"/>
    <lineage>
        <taxon>Eukaryota</taxon>
        <taxon>Viridiplantae</taxon>
        <taxon>Streptophyta</taxon>
        <taxon>Embryophyta</taxon>
        <taxon>Tracheophyta</taxon>
        <taxon>Spermatophyta</taxon>
        <taxon>Magnoliopsida</taxon>
        <taxon>eudicotyledons</taxon>
        <taxon>Gunneridae</taxon>
        <taxon>Pentapetalae</taxon>
        <taxon>rosids</taxon>
        <taxon>malvids</taxon>
        <taxon>Malvales</taxon>
        <taxon>Malvaceae</taxon>
        <taxon>Malvoideae</taxon>
        <taxon>Hibiscus</taxon>
    </lineage>
</organism>
<dbReference type="InterPro" id="IPR012337">
    <property type="entry name" value="RNaseH-like_sf"/>
</dbReference>
<dbReference type="InterPro" id="IPR036397">
    <property type="entry name" value="RNaseH_sf"/>
</dbReference>
<dbReference type="InterPro" id="IPR052929">
    <property type="entry name" value="RNase_H-like_EbsB-rel"/>
</dbReference>
<gene>
    <name evidence="1" type="ORF">V6N11_071841</name>
</gene>
<evidence type="ECO:0000313" key="1">
    <source>
        <dbReference type="EMBL" id="KAK9043502.1"/>
    </source>
</evidence>
<comment type="caution">
    <text evidence="1">The sequence shown here is derived from an EMBL/GenBank/DDBJ whole genome shotgun (WGS) entry which is preliminary data.</text>
</comment>